<dbReference type="PRINTS" id="PR00080">
    <property type="entry name" value="SDRFAMILY"/>
</dbReference>
<dbReference type="PRINTS" id="PR00081">
    <property type="entry name" value="GDHRDH"/>
</dbReference>
<dbReference type="GO" id="GO:0016491">
    <property type="term" value="F:oxidoreductase activity"/>
    <property type="evidence" value="ECO:0007669"/>
    <property type="project" value="UniProtKB-KW"/>
</dbReference>
<dbReference type="GO" id="GO:0016020">
    <property type="term" value="C:membrane"/>
    <property type="evidence" value="ECO:0007669"/>
    <property type="project" value="TreeGrafter"/>
</dbReference>
<dbReference type="SUPFAM" id="SSF51735">
    <property type="entry name" value="NAD(P)-binding Rossmann-fold domains"/>
    <property type="match status" value="1"/>
</dbReference>
<dbReference type="Proteomes" id="UP000322214">
    <property type="component" value="Chromosome"/>
</dbReference>
<dbReference type="InterPro" id="IPR020904">
    <property type="entry name" value="Sc_DH/Rdtase_CS"/>
</dbReference>
<gene>
    <name evidence="4" type="ORF">MFFC18_30710</name>
</gene>
<organism evidence="4 5">
    <name type="scientific">Mariniblastus fucicola</name>
    <dbReference type="NCBI Taxonomy" id="980251"/>
    <lineage>
        <taxon>Bacteria</taxon>
        <taxon>Pseudomonadati</taxon>
        <taxon>Planctomycetota</taxon>
        <taxon>Planctomycetia</taxon>
        <taxon>Pirellulales</taxon>
        <taxon>Pirellulaceae</taxon>
        <taxon>Mariniblastus</taxon>
    </lineage>
</organism>
<evidence type="ECO:0000256" key="2">
    <source>
        <dbReference type="ARBA" id="ARBA00023002"/>
    </source>
</evidence>
<evidence type="ECO:0000313" key="4">
    <source>
        <dbReference type="EMBL" id="QEG23175.1"/>
    </source>
</evidence>
<sequence>MRNLKDKRVIITGASSGIGRELARQMAAEGSRLVINARREDRLVELADELAIGDRCAVVVGDVTDSAVRSQLLATAKEKFGGLDILVNNAGIGAMGRFDEASEDRLRQIFEVNFFAVAELIRECLPLLKSGNEAVIVNLNSVLGHRAVPLKSEYCASKFAIHGLSDALRAEFAADGIDMLLVSPSTTDSEFFDAAIDDPTKRDWKKGGAMSPEVVASRTVRAIKKRRHEIILTFGGRILVWLDRMIPGIANRIIAKFGQ</sequence>
<dbReference type="RefSeq" id="WP_075083270.1">
    <property type="nucleotide sequence ID" value="NZ_CP042912.1"/>
</dbReference>
<dbReference type="PANTHER" id="PTHR44196">
    <property type="entry name" value="DEHYDROGENASE/REDUCTASE SDR FAMILY MEMBER 7B"/>
    <property type="match status" value="1"/>
</dbReference>
<dbReference type="OrthoDB" id="9810734at2"/>
<dbReference type="AlphaFoldDB" id="A0A5B9PDA3"/>
<evidence type="ECO:0000256" key="1">
    <source>
        <dbReference type="ARBA" id="ARBA00006484"/>
    </source>
</evidence>
<dbReference type="Gene3D" id="3.40.50.720">
    <property type="entry name" value="NAD(P)-binding Rossmann-like Domain"/>
    <property type="match status" value="1"/>
</dbReference>
<dbReference type="STRING" id="980251.GCA_001642875_00467"/>
<reference evidence="4 5" key="1">
    <citation type="submission" date="2019-08" db="EMBL/GenBank/DDBJ databases">
        <title>Deep-cultivation of Planctomycetes and their phenomic and genomic characterization uncovers novel biology.</title>
        <authorList>
            <person name="Wiegand S."/>
            <person name="Jogler M."/>
            <person name="Boedeker C."/>
            <person name="Pinto D."/>
            <person name="Vollmers J."/>
            <person name="Rivas-Marin E."/>
            <person name="Kohn T."/>
            <person name="Peeters S.H."/>
            <person name="Heuer A."/>
            <person name="Rast P."/>
            <person name="Oberbeckmann S."/>
            <person name="Bunk B."/>
            <person name="Jeske O."/>
            <person name="Meyerdierks A."/>
            <person name="Storesund J.E."/>
            <person name="Kallscheuer N."/>
            <person name="Luecker S."/>
            <person name="Lage O.M."/>
            <person name="Pohl T."/>
            <person name="Merkel B.J."/>
            <person name="Hornburger P."/>
            <person name="Mueller R.-W."/>
            <person name="Bruemmer F."/>
            <person name="Labrenz M."/>
            <person name="Spormann A.M."/>
            <person name="Op den Camp H."/>
            <person name="Overmann J."/>
            <person name="Amann R."/>
            <person name="Jetten M.S.M."/>
            <person name="Mascher T."/>
            <person name="Medema M.H."/>
            <person name="Devos D.P."/>
            <person name="Kaster A.-K."/>
            <person name="Ovreas L."/>
            <person name="Rohde M."/>
            <person name="Galperin M.Y."/>
            <person name="Jogler C."/>
        </authorList>
    </citation>
    <scope>NUCLEOTIDE SEQUENCE [LARGE SCALE GENOMIC DNA]</scope>
    <source>
        <strain evidence="4 5">FC18</strain>
    </source>
</reference>
<protein>
    <submittedName>
        <fullName evidence="4">Putative oxidoreductase</fullName>
        <ecNumber evidence="4">1.-.-.-</ecNumber>
    </submittedName>
</protein>
<dbReference type="InterPro" id="IPR036291">
    <property type="entry name" value="NAD(P)-bd_dom_sf"/>
</dbReference>
<keyword evidence="2 4" id="KW-0560">Oxidoreductase</keyword>
<accession>A0A5B9PDA3</accession>
<comment type="similarity">
    <text evidence="1 3">Belongs to the short-chain dehydrogenases/reductases (SDR) family.</text>
</comment>
<evidence type="ECO:0000256" key="3">
    <source>
        <dbReference type="RuleBase" id="RU000363"/>
    </source>
</evidence>
<dbReference type="Pfam" id="PF00106">
    <property type="entry name" value="adh_short"/>
    <property type="match status" value="1"/>
</dbReference>
<dbReference type="InterPro" id="IPR002347">
    <property type="entry name" value="SDR_fam"/>
</dbReference>
<dbReference type="PANTHER" id="PTHR44196:SF1">
    <property type="entry name" value="DEHYDROGENASE_REDUCTASE SDR FAMILY MEMBER 7B"/>
    <property type="match status" value="1"/>
</dbReference>
<name>A0A5B9PDA3_9BACT</name>
<dbReference type="EMBL" id="CP042912">
    <property type="protein sequence ID" value="QEG23175.1"/>
    <property type="molecule type" value="Genomic_DNA"/>
</dbReference>
<dbReference type="EC" id="1.-.-.-" evidence="4"/>
<evidence type="ECO:0000313" key="5">
    <source>
        <dbReference type="Proteomes" id="UP000322214"/>
    </source>
</evidence>
<dbReference type="PROSITE" id="PS00061">
    <property type="entry name" value="ADH_SHORT"/>
    <property type="match status" value="1"/>
</dbReference>
<dbReference type="KEGG" id="mff:MFFC18_30710"/>
<keyword evidence="5" id="KW-1185">Reference proteome</keyword>
<proteinExistence type="inferred from homology"/>